<organism evidence="7 8">
    <name type="scientific">Xenorhabdus innexi</name>
    <dbReference type="NCBI Taxonomy" id="290109"/>
    <lineage>
        <taxon>Bacteria</taxon>
        <taxon>Pseudomonadati</taxon>
        <taxon>Pseudomonadota</taxon>
        <taxon>Gammaproteobacteria</taxon>
        <taxon>Enterobacterales</taxon>
        <taxon>Morganellaceae</taxon>
        <taxon>Xenorhabdus</taxon>
    </lineage>
</organism>
<comment type="pathway">
    <text evidence="2">Amino-acid biosynthesis; L-cysteine biosynthesis; L-cysteine from L-serine: step 2/2.</text>
</comment>
<evidence type="ECO:0000256" key="5">
    <source>
        <dbReference type="ARBA" id="ARBA00047931"/>
    </source>
</evidence>
<evidence type="ECO:0000256" key="1">
    <source>
        <dbReference type="ARBA" id="ARBA00001933"/>
    </source>
</evidence>
<proteinExistence type="predicted"/>
<keyword evidence="8" id="KW-1185">Reference proteome</keyword>
<evidence type="ECO:0000259" key="6">
    <source>
        <dbReference type="Pfam" id="PF00291"/>
    </source>
</evidence>
<evidence type="ECO:0000256" key="3">
    <source>
        <dbReference type="ARBA" id="ARBA00012681"/>
    </source>
</evidence>
<name>A0A2G0MZS7_9GAMM</name>
<keyword evidence="4" id="KW-0663">Pyridoxal phosphate</keyword>
<evidence type="ECO:0000256" key="4">
    <source>
        <dbReference type="ARBA" id="ARBA00022898"/>
    </source>
</evidence>
<dbReference type="InterPro" id="IPR050214">
    <property type="entry name" value="Cys_Synth/Cystath_Beta-Synth"/>
</dbReference>
<feature type="domain" description="Tryptophan synthase beta chain-like PALP" evidence="6">
    <location>
        <begin position="5"/>
        <end position="106"/>
    </location>
</feature>
<comment type="cofactor">
    <cofactor evidence="1">
        <name>pyridoxal 5'-phosphate</name>
        <dbReference type="ChEBI" id="CHEBI:597326"/>
    </cofactor>
</comment>
<sequence length="121" mass="13314">MKIIDYIGNTPIIKVENIFNNKKADVFVKLEEFNPGGSVKSRPGVQMVLDAQKQGILRKNKMILEPTGGNTGIGITLAATTLGYKVILVIPDNFSKEKINTLHSHNKCNTVMNEVNESVCL</sequence>
<evidence type="ECO:0000313" key="8">
    <source>
        <dbReference type="Proteomes" id="UP000224871"/>
    </source>
</evidence>
<dbReference type="Gene3D" id="3.40.50.1100">
    <property type="match status" value="2"/>
</dbReference>
<dbReference type="EMBL" id="NIBU01000102">
    <property type="protein sequence ID" value="PHM27987.1"/>
    <property type="molecule type" value="Genomic_DNA"/>
</dbReference>
<dbReference type="PROSITE" id="PS00901">
    <property type="entry name" value="CYS_SYNTHASE"/>
    <property type="match status" value="1"/>
</dbReference>
<gene>
    <name evidence="7" type="ORF">Xinn_03901</name>
</gene>
<evidence type="ECO:0000256" key="2">
    <source>
        <dbReference type="ARBA" id="ARBA00004962"/>
    </source>
</evidence>
<dbReference type="Proteomes" id="UP000224871">
    <property type="component" value="Unassembled WGS sequence"/>
</dbReference>
<comment type="caution">
    <text evidence="7">The sequence shown here is derived from an EMBL/GenBank/DDBJ whole genome shotgun (WGS) entry which is preliminary data.</text>
</comment>
<dbReference type="RefSeq" id="WP_086952955.1">
    <property type="nucleotide sequence ID" value="NZ_CAWNQC010000005.1"/>
</dbReference>
<protein>
    <recommendedName>
        <fullName evidence="3">cysteine synthase</fullName>
        <ecNumber evidence="3">2.5.1.47</ecNumber>
    </recommendedName>
</protein>
<dbReference type="Pfam" id="PF00291">
    <property type="entry name" value="PALP"/>
    <property type="match status" value="1"/>
</dbReference>
<dbReference type="InterPro" id="IPR001216">
    <property type="entry name" value="P-phosphate_BS"/>
</dbReference>
<dbReference type="InterPro" id="IPR036052">
    <property type="entry name" value="TrpB-like_PALP_sf"/>
</dbReference>
<dbReference type="PANTHER" id="PTHR10314">
    <property type="entry name" value="CYSTATHIONINE BETA-SYNTHASE"/>
    <property type="match status" value="1"/>
</dbReference>
<dbReference type="InterPro" id="IPR001926">
    <property type="entry name" value="TrpB-like_PALP"/>
</dbReference>
<evidence type="ECO:0000313" key="7">
    <source>
        <dbReference type="EMBL" id="PHM27987.1"/>
    </source>
</evidence>
<comment type="catalytic activity">
    <reaction evidence="5">
        <text>O-acetyl-L-serine + hydrogen sulfide = L-cysteine + acetate</text>
        <dbReference type="Rhea" id="RHEA:14829"/>
        <dbReference type="ChEBI" id="CHEBI:29919"/>
        <dbReference type="ChEBI" id="CHEBI:30089"/>
        <dbReference type="ChEBI" id="CHEBI:35235"/>
        <dbReference type="ChEBI" id="CHEBI:58340"/>
        <dbReference type="EC" id="2.5.1.47"/>
    </reaction>
</comment>
<dbReference type="SUPFAM" id="SSF53686">
    <property type="entry name" value="Tryptophan synthase beta subunit-like PLP-dependent enzymes"/>
    <property type="match status" value="1"/>
</dbReference>
<dbReference type="EC" id="2.5.1.47" evidence="3"/>
<accession>A0A2G0MZS7</accession>
<reference evidence="7 8" key="1">
    <citation type="journal article" date="2017" name="Nat. Microbiol.">
        <title>Natural product diversity associated with the nematode symbionts Photorhabdus and Xenorhabdus.</title>
        <authorList>
            <person name="Tobias N.J."/>
            <person name="Wolff H."/>
            <person name="Djahanschiri B."/>
            <person name="Grundmann F."/>
            <person name="Kronenwerth M."/>
            <person name="Shi Y.M."/>
            <person name="Simonyi S."/>
            <person name="Grun P."/>
            <person name="Shapiro-Ilan D."/>
            <person name="Pidot S.J."/>
            <person name="Stinear T.P."/>
            <person name="Ebersberger I."/>
            <person name="Bode H.B."/>
        </authorList>
    </citation>
    <scope>NUCLEOTIDE SEQUENCE [LARGE SCALE GENOMIC DNA]</scope>
    <source>
        <strain evidence="7 8">DSM 16336</strain>
    </source>
</reference>